<keyword evidence="3" id="KW-1185">Reference proteome</keyword>
<organism evidence="2 3">
    <name type="scientific">Gilvimarinus gilvus</name>
    <dbReference type="NCBI Taxonomy" id="3058038"/>
    <lineage>
        <taxon>Bacteria</taxon>
        <taxon>Pseudomonadati</taxon>
        <taxon>Pseudomonadota</taxon>
        <taxon>Gammaproteobacteria</taxon>
        <taxon>Cellvibrionales</taxon>
        <taxon>Cellvibrionaceae</taxon>
        <taxon>Gilvimarinus</taxon>
    </lineage>
</organism>
<evidence type="ECO:0000313" key="3">
    <source>
        <dbReference type="Proteomes" id="UP001273505"/>
    </source>
</evidence>
<dbReference type="EMBL" id="JAXAFO010000022">
    <property type="protein sequence ID" value="MDX6850274.1"/>
    <property type="molecule type" value="Genomic_DNA"/>
</dbReference>
<dbReference type="InterPro" id="IPR004843">
    <property type="entry name" value="Calcineurin-like_PHP"/>
</dbReference>
<evidence type="ECO:0000259" key="1">
    <source>
        <dbReference type="Pfam" id="PF00149"/>
    </source>
</evidence>
<proteinExistence type="predicted"/>
<dbReference type="RefSeq" id="WP_302724311.1">
    <property type="nucleotide sequence ID" value="NZ_JAULRU010000783.1"/>
</dbReference>
<dbReference type="PANTHER" id="PTHR37844:SF2">
    <property type="entry name" value="SER_THR PROTEIN PHOSPHATASE SUPERFAMILY (AFU_ORTHOLOGUE AFUA_1G14840)"/>
    <property type="match status" value="1"/>
</dbReference>
<sequence>MSDESLTISVASDLHLEFYKDWKSKIPHFDQDSDVIILAGDIATGDRIYGSVREIAEVHPHSEIVVIAGNHEYYNCEYTTRLAEMRNEFAKIERVHFLENDGLLIKGYRILGCTLWTGFDIWDDSLIDMSKNYCRHSISDFHAIHFGGRCLEPDDIASLYESSRSWLAQELAVVERAKSIVVTHFPPCEETTHPGFGIDAMTTYFQANCIDLINEYQPALWVYGHNHWSQDLRIKKTRLYSNQLGYPNEQSVTPAFSLGTVNE</sequence>
<evidence type="ECO:0000313" key="2">
    <source>
        <dbReference type="EMBL" id="MDX6850274.1"/>
    </source>
</evidence>
<dbReference type="Gene3D" id="3.60.21.10">
    <property type="match status" value="1"/>
</dbReference>
<dbReference type="Pfam" id="PF00149">
    <property type="entry name" value="Metallophos"/>
    <property type="match status" value="1"/>
</dbReference>
<protein>
    <submittedName>
        <fullName evidence="2">Metallophosphoesterase</fullName>
    </submittedName>
</protein>
<reference evidence="2 3" key="1">
    <citation type="submission" date="2023-11" db="EMBL/GenBank/DDBJ databases">
        <title>Gilvimarinus fulvus sp. nov., isolated from the surface of Kelp.</title>
        <authorList>
            <person name="Sun Y.Y."/>
            <person name="Gong Y."/>
            <person name="Du Z.J."/>
        </authorList>
    </citation>
    <scope>NUCLEOTIDE SEQUENCE [LARGE SCALE GENOMIC DNA]</scope>
    <source>
        <strain evidence="2 3">SDUM040013</strain>
    </source>
</reference>
<dbReference type="Proteomes" id="UP001273505">
    <property type="component" value="Unassembled WGS sequence"/>
</dbReference>
<comment type="caution">
    <text evidence="2">The sequence shown here is derived from an EMBL/GenBank/DDBJ whole genome shotgun (WGS) entry which is preliminary data.</text>
</comment>
<dbReference type="InterPro" id="IPR029052">
    <property type="entry name" value="Metallo-depent_PP-like"/>
</dbReference>
<feature type="domain" description="Calcineurin-like phosphoesterase" evidence="1">
    <location>
        <begin position="7"/>
        <end position="228"/>
    </location>
</feature>
<gene>
    <name evidence="2" type="ORF">SCD92_12945</name>
</gene>
<dbReference type="PANTHER" id="PTHR37844">
    <property type="entry name" value="SER/THR PROTEIN PHOSPHATASE SUPERFAMILY (AFU_ORTHOLOGUE AFUA_1G14840)"/>
    <property type="match status" value="1"/>
</dbReference>
<accession>A0ABU4RZF2</accession>
<name>A0ABU4RZF2_9GAMM</name>
<dbReference type="SUPFAM" id="SSF56300">
    <property type="entry name" value="Metallo-dependent phosphatases"/>
    <property type="match status" value="1"/>
</dbReference>